<dbReference type="eggNOG" id="ENOG502Z7XI">
    <property type="taxonomic scope" value="Bacteria"/>
</dbReference>
<evidence type="ECO:0000256" key="1">
    <source>
        <dbReference type="ARBA" id="ARBA00022679"/>
    </source>
</evidence>
<dbReference type="Proteomes" id="UP000019402">
    <property type="component" value="Unassembled WGS sequence"/>
</dbReference>
<feature type="domain" description="Glycosyl transferase CAP10" evidence="2">
    <location>
        <begin position="107"/>
        <end position="316"/>
    </location>
</feature>
<comment type="caution">
    <text evidence="3">The sequence shown here is derived from an EMBL/GenBank/DDBJ whole genome shotgun (WGS) entry which is preliminary data.</text>
</comment>
<evidence type="ECO:0000313" key="4">
    <source>
        <dbReference type="Proteomes" id="UP000019402"/>
    </source>
</evidence>
<dbReference type="InterPro" id="IPR051091">
    <property type="entry name" value="O-Glucosyltr/Glycosyltrsf_90"/>
</dbReference>
<dbReference type="AlphaFoldDB" id="W7Y2M5"/>
<sequence>MRNFVRTLKSFRHKNIKALFYLDNGIKFIIPKAFYRAMLGSYFKKKYLNDPYLQKRVNYYNKLDKNYTLSDFVPLKDYKFNGKDSSYFFDLYQDIKFFPLKNKIAYLFGDVTTIPKGPTLVKSRPIEGENQNSIILKLNKVRHYTFSKDRYKYARKKDLLVWRGHIDERTTKRIDFFKRHFNNTLCDIAATPHSRCDDVWKQPKLTIDEQLTYKFVLSIEGIDVATNLKWIMSSNSIAVMPKPEYETWFMEGTLIPDYHYISIKRDFSDLDEKLNYYLKNEDKALEIIRNAHQYIQQFKNKKQERVISLLVLNKYFQFQS</sequence>
<accession>W7Y2M5</accession>
<protein>
    <recommendedName>
        <fullName evidence="2">Glycosyl transferase CAP10 domain-containing protein</fullName>
    </recommendedName>
</protein>
<reference evidence="3 4" key="1">
    <citation type="journal article" date="2014" name="Genome Announc.">
        <title>Draft Genome Sequence of Cytophaga fermentans JCM 21142T, a Facultative Anaerobe Isolated from Marine Mud.</title>
        <authorList>
            <person name="Starns D."/>
            <person name="Oshima K."/>
            <person name="Suda W."/>
            <person name="Iino T."/>
            <person name="Yuki M."/>
            <person name="Inoue J."/>
            <person name="Kitamura K."/>
            <person name="Iida T."/>
            <person name="Darby A."/>
            <person name="Hattori M."/>
            <person name="Ohkuma M."/>
        </authorList>
    </citation>
    <scope>NUCLEOTIDE SEQUENCE [LARGE SCALE GENOMIC DNA]</scope>
    <source>
        <strain evidence="3 4">JCM 21142</strain>
    </source>
</reference>
<name>W7Y2M5_9BACT</name>
<proteinExistence type="predicted"/>
<dbReference type="GO" id="GO:0016740">
    <property type="term" value="F:transferase activity"/>
    <property type="evidence" value="ECO:0007669"/>
    <property type="project" value="UniProtKB-KW"/>
</dbReference>
<organism evidence="3 4">
    <name type="scientific">Saccharicrinis fermentans DSM 9555 = JCM 21142</name>
    <dbReference type="NCBI Taxonomy" id="869213"/>
    <lineage>
        <taxon>Bacteria</taxon>
        <taxon>Pseudomonadati</taxon>
        <taxon>Bacteroidota</taxon>
        <taxon>Bacteroidia</taxon>
        <taxon>Marinilabiliales</taxon>
        <taxon>Marinilabiliaceae</taxon>
        <taxon>Saccharicrinis</taxon>
    </lineage>
</organism>
<dbReference type="PANTHER" id="PTHR12203">
    <property type="entry name" value="KDEL LYS-ASP-GLU-LEU CONTAINING - RELATED"/>
    <property type="match status" value="1"/>
</dbReference>
<dbReference type="InterPro" id="IPR006598">
    <property type="entry name" value="CAP10"/>
</dbReference>
<dbReference type="STRING" id="869213.GCA_000517085_03574"/>
<dbReference type="EMBL" id="BAMD01000003">
    <property type="protein sequence ID" value="GAF01813.1"/>
    <property type="molecule type" value="Genomic_DNA"/>
</dbReference>
<dbReference type="OrthoDB" id="767964at2"/>
<dbReference type="Pfam" id="PF05686">
    <property type="entry name" value="Glyco_transf_90"/>
    <property type="match status" value="1"/>
</dbReference>
<evidence type="ECO:0000313" key="3">
    <source>
        <dbReference type="EMBL" id="GAF01813.1"/>
    </source>
</evidence>
<gene>
    <name evidence="3" type="ORF">JCM21142_430</name>
</gene>
<dbReference type="RefSeq" id="WP_027472960.1">
    <property type="nucleotide sequence ID" value="NZ_BAMD01000003.1"/>
</dbReference>
<dbReference type="SMART" id="SM00672">
    <property type="entry name" value="CAP10"/>
    <property type="match status" value="1"/>
</dbReference>
<evidence type="ECO:0000259" key="2">
    <source>
        <dbReference type="SMART" id="SM00672"/>
    </source>
</evidence>
<keyword evidence="1" id="KW-0808">Transferase</keyword>
<keyword evidence="4" id="KW-1185">Reference proteome</keyword>
<dbReference type="PANTHER" id="PTHR12203:SF35">
    <property type="entry name" value="PROTEIN O-GLUCOSYLTRANSFERASE 1"/>
    <property type="match status" value="1"/>
</dbReference>